<dbReference type="RefSeq" id="WP_058295224.1">
    <property type="nucleotide sequence ID" value="NZ_CAKJVD010000015.1"/>
</dbReference>
<evidence type="ECO:0000256" key="6">
    <source>
        <dbReference type="ARBA" id="ARBA00050776"/>
    </source>
</evidence>
<accession>A0A2A7MIC3</accession>
<dbReference type="Gene3D" id="3.90.1150.10">
    <property type="entry name" value="Aspartate Aminotransferase, domain 1"/>
    <property type="match status" value="1"/>
</dbReference>
<dbReference type="InterPro" id="IPR015424">
    <property type="entry name" value="PyrdxlP-dep_Trfase"/>
</dbReference>
<evidence type="ECO:0000256" key="1">
    <source>
        <dbReference type="ARBA" id="ARBA00001933"/>
    </source>
</evidence>
<name>A0A2A7MIC3_9CLOT</name>
<evidence type="ECO:0000259" key="7">
    <source>
        <dbReference type="Pfam" id="PF00266"/>
    </source>
</evidence>
<gene>
    <name evidence="8" type="ORF">CQ394_04870</name>
</gene>
<dbReference type="CDD" id="cd06453">
    <property type="entry name" value="SufS_like"/>
    <property type="match status" value="1"/>
</dbReference>
<evidence type="ECO:0000313" key="9">
    <source>
        <dbReference type="Proteomes" id="UP000220840"/>
    </source>
</evidence>
<keyword evidence="5" id="KW-0663">Pyridoxal phosphate</keyword>
<dbReference type="Proteomes" id="UP000220840">
    <property type="component" value="Unassembled WGS sequence"/>
</dbReference>
<dbReference type="Gene3D" id="3.40.640.10">
    <property type="entry name" value="Type I PLP-dependent aspartate aminotransferase-like (Major domain)"/>
    <property type="match status" value="1"/>
</dbReference>
<dbReference type="GO" id="GO:0031071">
    <property type="term" value="F:cysteine desulfurase activity"/>
    <property type="evidence" value="ECO:0007669"/>
    <property type="project" value="UniProtKB-EC"/>
</dbReference>
<dbReference type="PANTHER" id="PTHR43586:SF8">
    <property type="entry name" value="CYSTEINE DESULFURASE 1, CHLOROPLASTIC"/>
    <property type="match status" value="1"/>
</dbReference>
<proteinExistence type="inferred from homology"/>
<evidence type="ECO:0000256" key="2">
    <source>
        <dbReference type="ARBA" id="ARBA00010447"/>
    </source>
</evidence>
<dbReference type="InterPro" id="IPR000192">
    <property type="entry name" value="Aminotrans_V_dom"/>
</dbReference>
<dbReference type="STRING" id="137838.GCA_001458595_02439"/>
<dbReference type="OrthoDB" id="9804366at2"/>
<comment type="similarity">
    <text evidence="2">Belongs to the class-V pyridoxal-phosphate-dependent aminotransferase family. Csd subfamily.</text>
</comment>
<keyword evidence="4" id="KW-0808">Transferase</keyword>
<comment type="caution">
    <text evidence="8">The sequence shown here is derived from an EMBL/GenBank/DDBJ whole genome shotgun (WGS) entry which is preliminary data.</text>
</comment>
<reference evidence="8 9" key="1">
    <citation type="submission" date="2017-10" db="EMBL/GenBank/DDBJ databases">
        <title>Effective Description of Clostridium neonatale sp. nov. linked to necrotizing enterocolitis in neonates and a clarification of species assignable to the genus Clostridium (Prazmowski 1880) emend. Lawson and Rainey 2016.</title>
        <authorList>
            <person name="Bernard K."/>
            <person name="Burdz T."/>
            <person name="Wiebe D."/>
            <person name="Balcewich B."/>
            <person name="Alfa M."/>
            <person name="Bernier A.-M."/>
        </authorList>
    </citation>
    <scope>NUCLEOTIDE SEQUENCE [LARGE SCALE GENOMIC DNA]</scope>
    <source>
        <strain evidence="8 9">LCDC99A005</strain>
    </source>
</reference>
<organism evidence="8 9">
    <name type="scientific">Clostridium neonatale</name>
    <dbReference type="NCBI Taxonomy" id="137838"/>
    <lineage>
        <taxon>Bacteria</taxon>
        <taxon>Bacillati</taxon>
        <taxon>Bacillota</taxon>
        <taxon>Clostridia</taxon>
        <taxon>Eubacteriales</taxon>
        <taxon>Clostridiaceae</taxon>
        <taxon>Clostridium</taxon>
    </lineage>
</organism>
<dbReference type="SUPFAM" id="SSF53383">
    <property type="entry name" value="PLP-dependent transferases"/>
    <property type="match status" value="1"/>
</dbReference>
<keyword evidence="9" id="KW-1185">Reference proteome</keyword>
<dbReference type="PIRSF" id="PIRSF005572">
    <property type="entry name" value="NifS"/>
    <property type="match status" value="1"/>
</dbReference>
<dbReference type="InterPro" id="IPR010970">
    <property type="entry name" value="Cys_dSase_SufS"/>
</dbReference>
<dbReference type="EC" id="2.8.1.7" evidence="3"/>
<dbReference type="InterPro" id="IPR015422">
    <property type="entry name" value="PyrdxlP-dep_Trfase_small"/>
</dbReference>
<comment type="catalytic activity">
    <reaction evidence="6">
        <text>(sulfur carrier)-H + L-cysteine = (sulfur carrier)-SH + L-alanine</text>
        <dbReference type="Rhea" id="RHEA:43892"/>
        <dbReference type="Rhea" id="RHEA-COMP:14737"/>
        <dbReference type="Rhea" id="RHEA-COMP:14739"/>
        <dbReference type="ChEBI" id="CHEBI:29917"/>
        <dbReference type="ChEBI" id="CHEBI:35235"/>
        <dbReference type="ChEBI" id="CHEBI:57972"/>
        <dbReference type="ChEBI" id="CHEBI:64428"/>
        <dbReference type="EC" id="2.8.1.7"/>
    </reaction>
</comment>
<dbReference type="PANTHER" id="PTHR43586">
    <property type="entry name" value="CYSTEINE DESULFURASE"/>
    <property type="match status" value="1"/>
</dbReference>
<dbReference type="NCBIfam" id="TIGR01979">
    <property type="entry name" value="sufS"/>
    <property type="match status" value="1"/>
</dbReference>
<evidence type="ECO:0000256" key="4">
    <source>
        <dbReference type="ARBA" id="ARBA00022679"/>
    </source>
</evidence>
<dbReference type="InterPro" id="IPR015421">
    <property type="entry name" value="PyrdxlP-dep_Trfase_major"/>
</dbReference>
<evidence type="ECO:0000256" key="3">
    <source>
        <dbReference type="ARBA" id="ARBA00012239"/>
    </source>
</evidence>
<dbReference type="InterPro" id="IPR016454">
    <property type="entry name" value="Cysteine_dSase"/>
</dbReference>
<comment type="cofactor">
    <cofactor evidence="1">
        <name>pyridoxal 5'-phosphate</name>
        <dbReference type="ChEBI" id="CHEBI:597326"/>
    </cofactor>
</comment>
<evidence type="ECO:0000256" key="5">
    <source>
        <dbReference type="ARBA" id="ARBA00022898"/>
    </source>
</evidence>
<dbReference type="GO" id="GO:0030170">
    <property type="term" value="F:pyridoxal phosphate binding"/>
    <property type="evidence" value="ECO:0007669"/>
    <property type="project" value="InterPro"/>
</dbReference>
<protein>
    <recommendedName>
        <fullName evidence="3">cysteine desulfurase</fullName>
        <ecNumber evidence="3">2.8.1.7</ecNumber>
    </recommendedName>
</protein>
<dbReference type="AlphaFoldDB" id="A0A2A7MIC3"/>
<sequence>MNNINFLEDFPILKSHENGERLVYLDSAATTQKPKQVIKAIKNYYKNINANPHRGAYKLSIEATKAYDESREKVRKFIDAESSKEIIFTKNATEGFNLLSYSYGMENINEGDEIVISIAEHHSNLIPWQIVAKAKKATLKYMYLNDDGEIPEDEIKNKITEKTKLVSITHVSNALGTINPVKEIIDYAHSMGAKVIVDGSQSVPHMKVSVRELDADFLVFSGHKLLGPMGIGVVYGKEELLSHMIPYIVGGDMIEYVYEQSATFAELPSKFEGGTQNVEGAVGLGAAIDYINEIGIEKIDKIEKDLLIYAIDKLDKLPYVTIYGPKNLEHRGGIISFNIEGVHPHDVSSVFDSLNVAIRSGHHCAQPLMRFMDINATCRASFYFYNTKEDVDKLVEAAKKTYEMFSKWR</sequence>
<dbReference type="GO" id="GO:0006534">
    <property type="term" value="P:cysteine metabolic process"/>
    <property type="evidence" value="ECO:0007669"/>
    <property type="project" value="InterPro"/>
</dbReference>
<dbReference type="EMBL" id="PDCJ01000001">
    <property type="protein sequence ID" value="PEG31061.1"/>
    <property type="molecule type" value="Genomic_DNA"/>
</dbReference>
<feature type="domain" description="Aminotransferase class V" evidence="7">
    <location>
        <begin position="23"/>
        <end position="394"/>
    </location>
</feature>
<evidence type="ECO:0000313" key="8">
    <source>
        <dbReference type="EMBL" id="PEG31061.1"/>
    </source>
</evidence>
<dbReference type="Pfam" id="PF00266">
    <property type="entry name" value="Aminotran_5"/>
    <property type="match status" value="1"/>
</dbReference>